<keyword evidence="5 8" id="KW-0255">Endonuclease</keyword>
<feature type="active site" evidence="8">
    <location>
        <position position="116"/>
    </location>
</feature>
<keyword evidence="6 8" id="KW-0378">Hydrolase</keyword>
<feature type="domain" description="DRBM" evidence="9">
    <location>
        <begin position="154"/>
        <end position="224"/>
    </location>
</feature>
<feature type="active site" evidence="8">
    <location>
        <position position="44"/>
    </location>
</feature>
<keyword evidence="8" id="KW-0699">rRNA-binding</keyword>
<dbReference type="SUPFAM" id="SSF54768">
    <property type="entry name" value="dsRNA-binding domain-like"/>
    <property type="match status" value="1"/>
</dbReference>
<dbReference type="EMBL" id="JANIBM010000016">
    <property type="protein sequence ID" value="MCQ8182148.1"/>
    <property type="molecule type" value="Genomic_DNA"/>
</dbReference>
<feature type="binding site" evidence="8">
    <location>
        <position position="40"/>
    </location>
    <ligand>
        <name>Mg(2+)</name>
        <dbReference type="ChEBI" id="CHEBI:18420"/>
    </ligand>
</feature>
<keyword evidence="8" id="KW-0698">rRNA processing</keyword>
<evidence type="ECO:0000256" key="3">
    <source>
        <dbReference type="ARBA" id="ARBA00022664"/>
    </source>
</evidence>
<dbReference type="InterPro" id="IPR000999">
    <property type="entry name" value="RNase_III_dom"/>
</dbReference>
<comment type="subcellular location">
    <subcellularLocation>
        <location evidence="8">Cytoplasm</location>
    </subcellularLocation>
</comment>
<comment type="subunit">
    <text evidence="8">Homodimer.</text>
</comment>
<keyword evidence="8" id="KW-0963">Cytoplasm</keyword>
<dbReference type="Proteomes" id="UP001524569">
    <property type="component" value="Unassembled WGS sequence"/>
</dbReference>
<dbReference type="Gene3D" id="1.10.1520.10">
    <property type="entry name" value="Ribonuclease III domain"/>
    <property type="match status" value="1"/>
</dbReference>
<keyword evidence="8" id="KW-0479">Metal-binding</keyword>
<feature type="domain" description="RNase III" evidence="10">
    <location>
        <begin position="5"/>
        <end position="127"/>
    </location>
</feature>
<evidence type="ECO:0000313" key="12">
    <source>
        <dbReference type="Proteomes" id="UP001524569"/>
    </source>
</evidence>
<evidence type="ECO:0000259" key="9">
    <source>
        <dbReference type="PROSITE" id="PS50137"/>
    </source>
</evidence>
<reference evidence="11 12" key="1">
    <citation type="submission" date="2022-07" db="EMBL/GenBank/DDBJ databases">
        <title>Methylomonas rivi sp. nov., Methylomonas rosea sp. nov., Methylomonas aureus sp. nov. and Methylomonas subterranea sp. nov., four novel methanotrophs isolated from a freshwater creek and the deep terrestrial subsurface.</title>
        <authorList>
            <person name="Abin C."/>
            <person name="Sankaranarayanan K."/>
            <person name="Garner C."/>
            <person name="Sindelar R."/>
            <person name="Kotary K."/>
            <person name="Garner R."/>
            <person name="Barclay S."/>
            <person name="Lawson P."/>
            <person name="Krumholz L."/>
        </authorList>
    </citation>
    <scope>NUCLEOTIDE SEQUENCE [LARGE SCALE GENOMIC DNA]</scope>
    <source>
        <strain evidence="11 12">SURF-1</strain>
    </source>
</reference>
<keyword evidence="7 8" id="KW-0694">RNA-binding</keyword>
<keyword evidence="3 8" id="KW-0507">mRNA processing</keyword>
<dbReference type="RefSeq" id="WP_256611439.1">
    <property type="nucleotide sequence ID" value="NZ_JANIBM010000016.1"/>
</dbReference>
<evidence type="ECO:0000256" key="2">
    <source>
        <dbReference type="ARBA" id="ARBA00010183"/>
    </source>
</evidence>
<comment type="function">
    <text evidence="8">Digests double-stranded RNA. Involved in the processing of primary rRNA transcript to yield the immediate precursors to the large and small rRNAs (23S and 16S). Processes some mRNAs, and tRNAs when they are encoded in the rRNA operon. Processes pre-crRNA and tracrRNA of type II CRISPR loci if present in the organism.</text>
</comment>
<dbReference type="NCBIfam" id="TIGR02191">
    <property type="entry name" value="RNaseIII"/>
    <property type="match status" value="1"/>
</dbReference>
<keyword evidence="12" id="KW-1185">Reference proteome</keyword>
<dbReference type="CDD" id="cd00593">
    <property type="entry name" value="RIBOc"/>
    <property type="match status" value="1"/>
</dbReference>
<evidence type="ECO:0000256" key="5">
    <source>
        <dbReference type="ARBA" id="ARBA00022759"/>
    </source>
</evidence>
<dbReference type="PROSITE" id="PS00517">
    <property type="entry name" value="RNASE_3_1"/>
    <property type="match status" value="1"/>
</dbReference>
<comment type="similarity">
    <text evidence="2">Belongs to the ribonuclease III family.</text>
</comment>
<protein>
    <recommendedName>
        <fullName evidence="8">Ribonuclease 3</fullName>
        <ecNumber evidence="8">3.1.26.3</ecNumber>
    </recommendedName>
    <alternativeName>
        <fullName evidence="8">Ribonuclease III</fullName>
        <shortName evidence="8">RNase III</shortName>
    </alternativeName>
</protein>
<dbReference type="PANTHER" id="PTHR11207">
    <property type="entry name" value="RIBONUCLEASE III"/>
    <property type="match status" value="1"/>
</dbReference>
<keyword evidence="4 8" id="KW-0540">Nuclease</keyword>
<keyword evidence="8" id="KW-0460">Magnesium</keyword>
<dbReference type="SUPFAM" id="SSF69065">
    <property type="entry name" value="RNase III domain-like"/>
    <property type="match status" value="1"/>
</dbReference>
<comment type="caution">
    <text evidence="11">The sequence shown here is derived from an EMBL/GenBank/DDBJ whole genome shotgun (WGS) entry which is preliminary data.</text>
</comment>
<organism evidence="11 12">
    <name type="scientific">Methylomonas aurea</name>
    <dbReference type="NCBI Taxonomy" id="2952224"/>
    <lineage>
        <taxon>Bacteria</taxon>
        <taxon>Pseudomonadati</taxon>
        <taxon>Pseudomonadota</taxon>
        <taxon>Gammaproteobacteria</taxon>
        <taxon>Methylococcales</taxon>
        <taxon>Methylococcaceae</taxon>
        <taxon>Methylomonas</taxon>
    </lineage>
</organism>
<evidence type="ECO:0000256" key="4">
    <source>
        <dbReference type="ARBA" id="ARBA00022722"/>
    </source>
</evidence>
<keyword evidence="8" id="KW-0819">tRNA processing</keyword>
<evidence type="ECO:0000256" key="8">
    <source>
        <dbReference type="HAMAP-Rule" id="MF_00104"/>
    </source>
</evidence>
<dbReference type="GO" id="GO:0004525">
    <property type="term" value="F:ribonuclease III activity"/>
    <property type="evidence" value="ECO:0007669"/>
    <property type="project" value="UniProtKB-EC"/>
</dbReference>
<comment type="cofactor">
    <cofactor evidence="8">
        <name>Mg(2+)</name>
        <dbReference type="ChEBI" id="CHEBI:18420"/>
    </cofactor>
</comment>
<dbReference type="InterPro" id="IPR011907">
    <property type="entry name" value="RNase_III"/>
</dbReference>
<dbReference type="SMART" id="SM00358">
    <property type="entry name" value="DSRM"/>
    <property type="match status" value="1"/>
</dbReference>
<dbReference type="Pfam" id="PF00035">
    <property type="entry name" value="dsrm"/>
    <property type="match status" value="1"/>
</dbReference>
<comment type="catalytic activity">
    <reaction evidence="1 8">
        <text>Endonucleolytic cleavage to 5'-phosphomonoester.</text>
        <dbReference type="EC" id="3.1.26.3"/>
    </reaction>
</comment>
<evidence type="ECO:0000256" key="7">
    <source>
        <dbReference type="ARBA" id="ARBA00022884"/>
    </source>
</evidence>
<dbReference type="EC" id="3.1.26.3" evidence="8"/>
<dbReference type="InterPro" id="IPR014720">
    <property type="entry name" value="dsRBD_dom"/>
</dbReference>
<accession>A0ABT1UJX7</accession>
<feature type="binding site" evidence="8">
    <location>
        <position position="113"/>
    </location>
    <ligand>
        <name>Mg(2+)</name>
        <dbReference type="ChEBI" id="CHEBI:18420"/>
    </ligand>
</feature>
<evidence type="ECO:0000259" key="10">
    <source>
        <dbReference type="PROSITE" id="PS50142"/>
    </source>
</evidence>
<proteinExistence type="inferred from homology"/>
<name>A0ABT1UJX7_9GAMM</name>
<dbReference type="HAMAP" id="MF_00104">
    <property type="entry name" value="RNase_III"/>
    <property type="match status" value="1"/>
</dbReference>
<sequence>MIKNPEILSAKLGLAFNDPQLFSMALTHRSVGSRNNERLEYLGDSVLGFVIAEQLYELFPDAGEGVLSRLRASLVNQSSLAELARQHNLGDYLILGSGELKSGGFRRDSILSDALEAIMGALLRDQGIDVCRQWILRLFADKLAALKVDDWNKDPKTRLQELMQASRKPLPVYELVGMSGADHAQTFEVKCSVAVTSETCNGVGISRKKAEQAAAENMLNLLQTKAK</sequence>
<evidence type="ECO:0000313" key="11">
    <source>
        <dbReference type="EMBL" id="MCQ8182148.1"/>
    </source>
</evidence>
<dbReference type="CDD" id="cd10845">
    <property type="entry name" value="DSRM_RNAse_III_family"/>
    <property type="match status" value="1"/>
</dbReference>
<evidence type="ECO:0000256" key="1">
    <source>
        <dbReference type="ARBA" id="ARBA00000109"/>
    </source>
</evidence>
<dbReference type="PANTHER" id="PTHR11207:SF0">
    <property type="entry name" value="RIBONUCLEASE 3"/>
    <property type="match status" value="1"/>
</dbReference>
<dbReference type="Gene3D" id="3.30.160.20">
    <property type="match status" value="1"/>
</dbReference>
<gene>
    <name evidence="8 11" type="primary">rnc</name>
    <name evidence="11" type="ORF">NP603_13585</name>
</gene>
<dbReference type="Pfam" id="PF14622">
    <property type="entry name" value="Ribonucleas_3_3"/>
    <property type="match status" value="1"/>
</dbReference>
<dbReference type="SMART" id="SM00535">
    <property type="entry name" value="RIBOc"/>
    <property type="match status" value="1"/>
</dbReference>
<evidence type="ECO:0000256" key="6">
    <source>
        <dbReference type="ARBA" id="ARBA00022801"/>
    </source>
</evidence>
<feature type="binding site" evidence="8">
    <location>
        <position position="116"/>
    </location>
    <ligand>
        <name>Mg(2+)</name>
        <dbReference type="ChEBI" id="CHEBI:18420"/>
    </ligand>
</feature>
<dbReference type="PROSITE" id="PS50142">
    <property type="entry name" value="RNASE_3_2"/>
    <property type="match status" value="1"/>
</dbReference>
<dbReference type="InterPro" id="IPR036389">
    <property type="entry name" value="RNase_III_sf"/>
</dbReference>
<dbReference type="PROSITE" id="PS50137">
    <property type="entry name" value="DS_RBD"/>
    <property type="match status" value="1"/>
</dbReference>